<evidence type="ECO:0000313" key="4">
    <source>
        <dbReference type="Proteomes" id="UP000634206"/>
    </source>
</evidence>
<feature type="region of interest" description="Disordered" evidence="1">
    <location>
        <begin position="1"/>
        <end position="23"/>
    </location>
</feature>
<gene>
    <name evidence="3" type="ORF">JIN83_10850</name>
</gene>
<feature type="transmembrane region" description="Helical" evidence="2">
    <location>
        <begin position="30"/>
        <end position="52"/>
    </location>
</feature>
<comment type="caution">
    <text evidence="3">The sequence shown here is derived from an EMBL/GenBank/DDBJ whole genome shotgun (WGS) entry which is preliminary data.</text>
</comment>
<dbReference type="InterPro" id="IPR011990">
    <property type="entry name" value="TPR-like_helical_dom_sf"/>
</dbReference>
<feature type="compositionally biased region" description="Polar residues" evidence="1">
    <location>
        <begin position="1"/>
        <end position="19"/>
    </location>
</feature>
<keyword evidence="2" id="KW-1133">Transmembrane helix</keyword>
<dbReference type="Proteomes" id="UP000634206">
    <property type="component" value="Unassembled WGS sequence"/>
</dbReference>
<organism evidence="3 4">
    <name type="scientific">Oceaniferula flava</name>
    <dbReference type="NCBI Taxonomy" id="2800421"/>
    <lineage>
        <taxon>Bacteria</taxon>
        <taxon>Pseudomonadati</taxon>
        <taxon>Verrucomicrobiota</taxon>
        <taxon>Verrucomicrobiia</taxon>
        <taxon>Verrucomicrobiales</taxon>
        <taxon>Verrucomicrobiaceae</taxon>
        <taxon>Oceaniferula</taxon>
    </lineage>
</organism>
<evidence type="ECO:0000256" key="2">
    <source>
        <dbReference type="SAM" id="Phobius"/>
    </source>
</evidence>
<dbReference type="AlphaFoldDB" id="A0AAE2SF71"/>
<evidence type="ECO:0000256" key="1">
    <source>
        <dbReference type="SAM" id="MobiDB-lite"/>
    </source>
</evidence>
<feature type="compositionally biased region" description="Low complexity" evidence="1">
    <location>
        <begin position="379"/>
        <end position="393"/>
    </location>
</feature>
<evidence type="ECO:0000313" key="3">
    <source>
        <dbReference type="EMBL" id="MBK1855460.1"/>
    </source>
</evidence>
<dbReference type="SUPFAM" id="SSF48452">
    <property type="entry name" value="TPR-like"/>
    <property type="match status" value="1"/>
</dbReference>
<accession>A0AAE2SF71</accession>
<proteinExistence type="predicted"/>
<feature type="region of interest" description="Disordered" evidence="1">
    <location>
        <begin position="357"/>
        <end position="408"/>
    </location>
</feature>
<reference evidence="3" key="1">
    <citation type="submission" date="2021-01" db="EMBL/GenBank/DDBJ databases">
        <title>Modified the classification status of verrucomicrobia.</title>
        <authorList>
            <person name="Feng X."/>
        </authorList>
    </citation>
    <scope>NUCLEOTIDE SEQUENCE</scope>
    <source>
        <strain evidence="3">5K15</strain>
    </source>
</reference>
<dbReference type="RefSeq" id="WP_309490072.1">
    <property type="nucleotide sequence ID" value="NZ_JAENIG010000006.1"/>
</dbReference>
<name>A0AAE2SF71_9BACT</name>
<keyword evidence="2" id="KW-0472">Membrane</keyword>
<sequence>MSQSTRAQVTDHQSANAPSPSRHRRPTFPIACWLLALIAFAQLITVGTALTVRSGQPLEVAQVEERPRVTVSAAPKPIEPRTLAEILASVSDTPADYPPAPLRVPATPARPRPAIPAPALPAELMNMHQPIANPRVERLVQEARSIQLDGDVMRAMLKLDEAGRIDPAEPAVMYHKALLFEDMGIYPKAADHYQQIQQMGIKAGVFYRLAAAKLIKGMGMGTQKNAIAIGPMKTRKARGPLAGRHVDVSITLLARPDKVINPDDVEVQVHFYDRVNGGEIVKADTNAVITPAWGDNQVDWQNPGNEETLQVSYAIPEADLADAHLLGRREFYGYVVELIYEGEVIDQQAHPRRLNAVHGGKMRPLPEPRPGDPLDDLPLDLPLDNNSLLPDLNGGYGDDPRLPPLPTR</sequence>
<protein>
    <submittedName>
        <fullName evidence="3">Uncharacterized protein</fullName>
    </submittedName>
</protein>
<dbReference type="EMBL" id="JAENIG010000006">
    <property type="protein sequence ID" value="MBK1855460.1"/>
    <property type="molecule type" value="Genomic_DNA"/>
</dbReference>
<keyword evidence="4" id="KW-1185">Reference proteome</keyword>
<keyword evidence="2" id="KW-0812">Transmembrane</keyword>